<gene>
    <name evidence="1" type="ORF">K443DRAFT_347279</name>
</gene>
<accession>A0A0C9WJL5</accession>
<evidence type="ECO:0000313" key="1">
    <source>
        <dbReference type="EMBL" id="KIJ94904.1"/>
    </source>
</evidence>
<evidence type="ECO:0000313" key="2">
    <source>
        <dbReference type="Proteomes" id="UP000054477"/>
    </source>
</evidence>
<dbReference type="EMBL" id="KN838775">
    <property type="protein sequence ID" value="KIJ94904.1"/>
    <property type="molecule type" value="Genomic_DNA"/>
</dbReference>
<dbReference type="Proteomes" id="UP000054477">
    <property type="component" value="Unassembled WGS sequence"/>
</dbReference>
<dbReference type="AlphaFoldDB" id="A0A0C9WJL5"/>
<dbReference type="HOGENOM" id="CLU_2441200_0_0_1"/>
<keyword evidence="2" id="KW-1185">Reference proteome</keyword>
<sequence length="90" mass="10282">MLSSFHHFLAHRALFQLSAIYLDVHAVQRIATSILFQYERIITVPMAKRFTVATPFGYSYILWYILGPPINVQQISRRGNNVHGACIFSG</sequence>
<organism evidence="1 2">
    <name type="scientific">Laccaria amethystina LaAM-08-1</name>
    <dbReference type="NCBI Taxonomy" id="1095629"/>
    <lineage>
        <taxon>Eukaryota</taxon>
        <taxon>Fungi</taxon>
        <taxon>Dikarya</taxon>
        <taxon>Basidiomycota</taxon>
        <taxon>Agaricomycotina</taxon>
        <taxon>Agaricomycetes</taxon>
        <taxon>Agaricomycetidae</taxon>
        <taxon>Agaricales</taxon>
        <taxon>Agaricineae</taxon>
        <taxon>Hydnangiaceae</taxon>
        <taxon>Laccaria</taxon>
    </lineage>
</organism>
<reference evidence="2" key="2">
    <citation type="submission" date="2015-01" db="EMBL/GenBank/DDBJ databases">
        <title>Evolutionary Origins and Diversification of the Mycorrhizal Mutualists.</title>
        <authorList>
            <consortium name="DOE Joint Genome Institute"/>
            <consortium name="Mycorrhizal Genomics Consortium"/>
            <person name="Kohler A."/>
            <person name="Kuo A."/>
            <person name="Nagy L.G."/>
            <person name="Floudas D."/>
            <person name="Copeland A."/>
            <person name="Barry K.W."/>
            <person name="Cichocki N."/>
            <person name="Veneault-Fourrey C."/>
            <person name="LaButti K."/>
            <person name="Lindquist E.A."/>
            <person name="Lipzen A."/>
            <person name="Lundell T."/>
            <person name="Morin E."/>
            <person name="Murat C."/>
            <person name="Riley R."/>
            <person name="Ohm R."/>
            <person name="Sun H."/>
            <person name="Tunlid A."/>
            <person name="Henrissat B."/>
            <person name="Grigoriev I.V."/>
            <person name="Hibbett D.S."/>
            <person name="Martin F."/>
        </authorList>
    </citation>
    <scope>NUCLEOTIDE SEQUENCE [LARGE SCALE GENOMIC DNA]</scope>
    <source>
        <strain evidence="2">LaAM-08-1</strain>
    </source>
</reference>
<reference evidence="1 2" key="1">
    <citation type="submission" date="2014-04" db="EMBL/GenBank/DDBJ databases">
        <authorList>
            <consortium name="DOE Joint Genome Institute"/>
            <person name="Kuo A."/>
            <person name="Kohler A."/>
            <person name="Nagy L.G."/>
            <person name="Floudas D."/>
            <person name="Copeland A."/>
            <person name="Barry K.W."/>
            <person name="Cichocki N."/>
            <person name="Veneault-Fourrey C."/>
            <person name="LaButti K."/>
            <person name="Lindquist E.A."/>
            <person name="Lipzen A."/>
            <person name="Lundell T."/>
            <person name="Morin E."/>
            <person name="Murat C."/>
            <person name="Sun H."/>
            <person name="Tunlid A."/>
            <person name="Henrissat B."/>
            <person name="Grigoriev I.V."/>
            <person name="Hibbett D.S."/>
            <person name="Martin F."/>
            <person name="Nordberg H.P."/>
            <person name="Cantor M.N."/>
            <person name="Hua S.X."/>
        </authorList>
    </citation>
    <scope>NUCLEOTIDE SEQUENCE [LARGE SCALE GENOMIC DNA]</scope>
    <source>
        <strain evidence="1 2">LaAM-08-1</strain>
    </source>
</reference>
<name>A0A0C9WJL5_9AGAR</name>
<proteinExistence type="predicted"/>
<protein>
    <submittedName>
        <fullName evidence="1">Uncharacterized protein</fullName>
    </submittedName>
</protein>